<comment type="caution">
    <text evidence="3">The sequence shown here is derived from an EMBL/GenBank/DDBJ whole genome shotgun (WGS) entry which is preliminary data.</text>
</comment>
<feature type="transmembrane region" description="Helical" evidence="1">
    <location>
        <begin position="178"/>
        <end position="198"/>
    </location>
</feature>
<reference evidence="3 4" key="1">
    <citation type="submission" date="2020-08" db="EMBL/GenBank/DDBJ databases">
        <title>Whole genome sequence of Shewanella sp strain PS-2.</title>
        <authorList>
            <person name="Das S.K."/>
        </authorList>
    </citation>
    <scope>NUCLEOTIDE SEQUENCE [LARGE SCALE GENOMIC DNA]</scope>
    <source>
        <strain evidence="3 4">PS-2</strain>
    </source>
</reference>
<feature type="chain" id="PRO_5045287144" evidence="2">
    <location>
        <begin position="29"/>
        <end position="203"/>
    </location>
</feature>
<feature type="signal peptide" evidence="2">
    <location>
        <begin position="1"/>
        <end position="28"/>
    </location>
</feature>
<name>A0ABS9QU62_9GAMM</name>
<feature type="transmembrane region" description="Helical" evidence="1">
    <location>
        <begin position="73"/>
        <end position="92"/>
    </location>
</feature>
<keyword evidence="2" id="KW-0732">Signal</keyword>
<sequence>MSFFISSWRLSPLPAFVGLSLLTPPAMAFGSSAGTASLFIIVGVGGFTLLNSLMQGLFFFAGQYRNPIFAKRHVLSALIVPLLAFALTLYDHRTWSDFTLHLGMIIVGVGLILLPLQLSQFNQPSNQHADWLLNLGAILVLGISYLVPPCALFAMILAHIAIASRPNTEAKKIIAKPLSYLILAASYALFGYWLFHLLSKFGA</sequence>
<keyword evidence="4" id="KW-1185">Reference proteome</keyword>
<accession>A0ABS9QU62</accession>
<feature type="transmembrane region" description="Helical" evidence="1">
    <location>
        <begin position="38"/>
        <end position="61"/>
    </location>
</feature>
<feature type="transmembrane region" description="Helical" evidence="1">
    <location>
        <begin position="98"/>
        <end position="119"/>
    </location>
</feature>
<dbReference type="Proteomes" id="UP000829384">
    <property type="component" value="Unassembled WGS sequence"/>
</dbReference>
<evidence type="ECO:0000256" key="1">
    <source>
        <dbReference type="SAM" id="Phobius"/>
    </source>
</evidence>
<proteinExistence type="predicted"/>
<evidence type="ECO:0000313" key="4">
    <source>
        <dbReference type="Proteomes" id="UP000829384"/>
    </source>
</evidence>
<gene>
    <name evidence="3" type="ORF">H9J30_08105</name>
</gene>
<keyword evidence="1" id="KW-1133">Transmembrane helix</keyword>
<keyword evidence="1" id="KW-0812">Transmembrane</keyword>
<feature type="transmembrane region" description="Helical" evidence="1">
    <location>
        <begin position="131"/>
        <end position="158"/>
    </location>
</feature>
<evidence type="ECO:0000256" key="2">
    <source>
        <dbReference type="SAM" id="SignalP"/>
    </source>
</evidence>
<protein>
    <submittedName>
        <fullName evidence="3">Uncharacterized protein</fullName>
    </submittedName>
</protein>
<organism evidence="3 4">
    <name type="scientific">Shewanella cutis</name>
    <dbReference type="NCBI Taxonomy" id="2766780"/>
    <lineage>
        <taxon>Bacteria</taxon>
        <taxon>Pseudomonadati</taxon>
        <taxon>Pseudomonadota</taxon>
        <taxon>Gammaproteobacteria</taxon>
        <taxon>Alteromonadales</taxon>
        <taxon>Shewanellaceae</taxon>
        <taxon>Shewanella</taxon>
    </lineage>
</organism>
<dbReference type="EMBL" id="JACSDI010000003">
    <property type="protein sequence ID" value="MCG9963884.1"/>
    <property type="molecule type" value="Genomic_DNA"/>
</dbReference>
<evidence type="ECO:0000313" key="3">
    <source>
        <dbReference type="EMBL" id="MCG9963884.1"/>
    </source>
</evidence>
<dbReference type="RefSeq" id="WP_240130557.1">
    <property type="nucleotide sequence ID" value="NZ_JACSDI010000003.1"/>
</dbReference>
<keyword evidence="1" id="KW-0472">Membrane</keyword>